<gene>
    <name evidence="2" type="ORF">NONO_c73650</name>
</gene>
<protein>
    <recommendedName>
        <fullName evidence="4">Lipoprotein</fullName>
    </recommendedName>
</protein>
<dbReference type="Proteomes" id="UP000019150">
    <property type="component" value="Chromosome"/>
</dbReference>
<dbReference type="HOGENOM" id="CLU_1137118_0_0_11"/>
<dbReference type="EMBL" id="CP006850">
    <property type="protein sequence ID" value="AHH22121.1"/>
    <property type="molecule type" value="Genomic_DNA"/>
</dbReference>
<accession>W5TY19</accession>
<keyword evidence="3" id="KW-1185">Reference proteome</keyword>
<evidence type="ECO:0000313" key="2">
    <source>
        <dbReference type="EMBL" id="AHH22121.1"/>
    </source>
</evidence>
<evidence type="ECO:0000313" key="3">
    <source>
        <dbReference type="Proteomes" id="UP000019150"/>
    </source>
</evidence>
<proteinExistence type="predicted"/>
<feature type="chain" id="PRO_5039426276" description="Lipoprotein" evidence="1">
    <location>
        <begin position="25"/>
        <end position="244"/>
    </location>
</feature>
<dbReference type="KEGG" id="nno:NONO_c73650"/>
<dbReference type="OrthoDB" id="4260003at2"/>
<dbReference type="AlphaFoldDB" id="W5TY19"/>
<keyword evidence="1" id="KW-0732">Signal</keyword>
<reference evidence="2 3" key="1">
    <citation type="journal article" date="2014" name="Appl. Environ. Microbiol.">
        <title>Insights into the Microbial Degradation of Rubber and Gutta-Percha by Analysis of the Complete Genome of Nocardia nova SH22a.</title>
        <authorList>
            <person name="Luo Q."/>
            <person name="Hiessl S."/>
            <person name="Poehlein A."/>
            <person name="Daniel R."/>
            <person name="Steinbuchel A."/>
        </authorList>
    </citation>
    <scope>NUCLEOTIDE SEQUENCE [LARGE SCALE GENOMIC DNA]</scope>
    <source>
        <strain evidence="2">SH22a</strain>
    </source>
</reference>
<evidence type="ECO:0000256" key="1">
    <source>
        <dbReference type="SAM" id="SignalP"/>
    </source>
</evidence>
<feature type="signal peptide" evidence="1">
    <location>
        <begin position="1"/>
        <end position="24"/>
    </location>
</feature>
<dbReference type="PROSITE" id="PS51257">
    <property type="entry name" value="PROKAR_LIPOPROTEIN"/>
    <property type="match status" value="1"/>
</dbReference>
<evidence type="ECO:0008006" key="4">
    <source>
        <dbReference type="Google" id="ProtNLM"/>
    </source>
</evidence>
<name>W5TY19_9NOCA</name>
<dbReference type="RefSeq" id="WP_148307081.1">
    <property type="nucleotide sequence ID" value="NZ_CP006850.1"/>
</dbReference>
<sequence length="244" mass="25163">MKTRAALAITAVGSAVLLSGCAGSGSNHSLAPTTTAAPTSAPVTVAPAAYTTADNQTKPGQHHMTMTVTTDDTAAIQAAFYQLKAKLIGAQETGAYWVAVDCGLPNPNGSDRGVRLGNGKIAIGDLAAAQTGLRSMGSEMSFNPNTFCRNDAPPTAAVPSGPLNEDVALKACTAELERKYTADQLPLTVDARPQKVQSWYVLTGTSTGHQTPGHTPNAVMNFTCTAETGTDGQISAKLTAFEPR</sequence>
<dbReference type="PATRIC" id="fig|1415166.3.peg.7557"/>
<dbReference type="STRING" id="1415166.NONO_c73650"/>
<organism evidence="2 3">
    <name type="scientific">Nocardia nova SH22a</name>
    <dbReference type="NCBI Taxonomy" id="1415166"/>
    <lineage>
        <taxon>Bacteria</taxon>
        <taxon>Bacillati</taxon>
        <taxon>Actinomycetota</taxon>
        <taxon>Actinomycetes</taxon>
        <taxon>Mycobacteriales</taxon>
        <taxon>Nocardiaceae</taxon>
        <taxon>Nocardia</taxon>
    </lineage>
</organism>